<dbReference type="CDD" id="cd00096">
    <property type="entry name" value="Ig"/>
    <property type="match status" value="1"/>
</dbReference>
<dbReference type="PANTHER" id="PTHR23278:SF19">
    <property type="entry name" value="OBSCURIN"/>
    <property type="match status" value="1"/>
</dbReference>
<evidence type="ECO:0000313" key="7">
    <source>
        <dbReference type="Proteomes" id="UP000694941"/>
    </source>
</evidence>
<proteinExistence type="predicted"/>
<feature type="domain" description="Ig-like" evidence="6">
    <location>
        <begin position="228"/>
        <end position="321"/>
    </location>
</feature>
<reference evidence="8" key="1">
    <citation type="submission" date="2025-08" db="UniProtKB">
        <authorList>
            <consortium name="RefSeq"/>
        </authorList>
    </citation>
    <scope>IDENTIFICATION</scope>
    <source>
        <tissue evidence="8">Muscle</tissue>
    </source>
</reference>
<dbReference type="Gene3D" id="2.60.40.10">
    <property type="entry name" value="Immunoglobulins"/>
    <property type="match status" value="3"/>
</dbReference>
<name>A0ABM1C2N6_LIMPO</name>
<evidence type="ECO:0000256" key="1">
    <source>
        <dbReference type="ARBA" id="ARBA00004167"/>
    </source>
</evidence>
<feature type="non-terminal residue" evidence="8">
    <location>
        <position position="323"/>
    </location>
</feature>
<evidence type="ECO:0000256" key="5">
    <source>
        <dbReference type="ARBA" id="ARBA00023157"/>
    </source>
</evidence>
<gene>
    <name evidence="8" type="primary">LOC106477079</name>
</gene>
<evidence type="ECO:0000313" key="8">
    <source>
        <dbReference type="RefSeq" id="XP_013793132.1"/>
    </source>
</evidence>
<dbReference type="InterPro" id="IPR013783">
    <property type="entry name" value="Ig-like_fold"/>
</dbReference>
<dbReference type="SMART" id="SM00409">
    <property type="entry name" value="IG"/>
    <property type="match status" value="3"/>
</dbReference>
<evidence type="ECO:0000256" key="3">
    <source>
        <dbReference type="ARBA" id="ARBA00022989"/>
    </source>
</evidence>
<dbReference type="InterPro" id="IPR013162">
    <property type="entry name" value="CD80_C2-set"/>
</dbReference>
<protein>
    <submittedName>
        <fullName evidence="8">Synaptogenesis protein syg-2-like</fullName>
    </submittedName>
</protein>
<sequence length="323" mass="36562">MTNFYHVLAFQQIKAIEGQAVTLPCNVRLPEKKEDIALVLWFRDDSGVPVYSFDARSGSFYKATHFTDNPLSSRAHFNVNYKPPALKIENVIKDDEGEYECRVDYRKARTEKWKIFLKIIVPPKSVIIMDENGQRLQGLVGPFNEGSILLLTCEADGGDPPPAVTWWQESIILNSDYIITPLKISRNEFIIEALKREHLWAKLTCQASNTNSTSPVTGSILLDLNLKPLHVRITSRRQPLSAGRRVEIECQSVGSRPPARMTWWKDGKKIFSASAITTPENITISKLIFTPEIDDHKKVLTCRADNPDVGNSVKEAEWKLDVI</sequence>
<accession>A0ABM1C2N6</accession>
<dbReference type="GeneID" id="106477079"/>
<feature type="domain" description="Ig-like" evidence="6">
    <location>
        <begin position="123"/>
        <end position="217"/>
    </location>
</feature>
<dbReference type="PANTHER" id="PTHR23278">
    <property type="entry name" value="SIDESTEP PROTEIN"/>
    <property type="match status" value="1"/>
</dbReference>
<dbReference type="PROSITE" id="PS50835">
    <property type="entry name" value="IG_LIKE"/>
    <property type="match status" value="3"/>
</dbReference>
<keyword evidence="5" id="KW-1015">Disulfide bond</keyword>
<organism evidence="7 8">
    <name type="scientific">Limulus polyphemus</name>
    <name type="common">Atlantic horseshoe crab</name>
    <dbReference type="NCBI Taxonomy" id="6850"/>
    <lineage>
        <taxon>Eukaryota</taxon>
        <taxon>Metazoa</taxon>
        <taxon>Ecdysozoa</taxon>
        <taxon>Arthropoda</taxon>
        <taxon>Chelicerata</taxon>
        <taxon>Merostomata</taxon>
        <taxon>Xiphosura</taxon>
        <taxon>Limulidae</taxon>
        <taxon>Limulus</taxon>
    </lineage>
</organism>
<evidence type="ECO:0000256" key="4">
    <source>
        <dbReference type="ARBA" id="ARBA00023136"/>
    </source>
</evidence>
<evidence type="ECO:0000259" key="6">
    <source>
        <dbReference type="PROSITE" id="PS50835"/>
    </source>
</evidence>
<comment type="subcellular location">
    <subcellularLocation>
        <location evidence="1">Membrane</location>
        <topology evidence="1">Single-pass membrane protein</topology>
    </subcellularLocation>
</comment>
<dbReference type="Pfam" id="PF07686">
    <property type="entry name" value="V-set"/>
    <property type="match status" value="1"/>
</dbReference>
<dbReference type="InterPro" id="IPR013106">
    <property type="entry name" value="Ig_V-set"/>
</dbReference>
<dbReference type="RefSeq" id="XP_013793132.1">
    <property type="nucleotide sequence ID" value="XM_013937678.1"/>
</dbReference>
<dbReference type="InterPro" id="IPR007110">
    <property type="entry name" value="Ig-like_dom"/>
</dbReference>
<dbReference type="InterPro" id="IPR003598">
    <property type="entry name" value="Ig_sub2"/>
</dbReference>
<dbReference type="SUPFAM" id="SSF48726">
    <property type="entry name" value="Immunoglobulin"/>
    <property type="match status" value="3"/>
</dbReference>
<keyword evidence="7" id="KW-1185">Reference proteome</keyword>
<dbReference type="SMART" id="SM00408">
    <property type="entry name" value="IGc2"/>
    <property type="match status" value="2"/>
</dbReference>
<dbReference type="InterPro" id="IPR003599">
    <property type="entry name" value="Ig_sub"/>
</dbReference>
<evidence type="ECO:0000256" key="2">
    <source>
        <dbReference type="ARBA" id="ARBA00022692"/>
    </source>
</evidence>
<feature type="domain" description="Ig-like" evidence="6">
    <location>
        <begin position="1"/>
        <end position="103"/>
    </location>
</feature>
<dbReference type="InterPro" id="IPR036179">
    <property type="entry name" value="Ig-like_dom_sf"/>
</dbReference>
<dbReference type="Proteomes" id="UP000694941">
    <property type="component" value="Unplaced"/>
</dbReference>
<keyword evidence="2" id="KW-0812">Transmembrane</keyword>
<keyword evidence="3" id="KW-1133">Transmembrane helix</keyword>
<dbReference type="Pfam" id="PF08205">
    <property type="entry name" value="C2-set_2"/>
    <property type="match status" value="1"/>
</dbReference>
<keyword evidence="4" id="KW-0472">Membrane</keyword>